<dbReference type="Proteomes" id="UP001280121">
    <property type="component" value="Unassembled WGS sequence"/>
</dbReference>
<keyword evidence="2" id="KW-1185">Reference proteome</keyword>
<comment type="caution">
    <text evidence="1">The sequence shown here is derived from an EMBL/GenBank/DDBJ whole genome shotgun (WGS) entry which is preliminary data.</text>
</comment>
<evidence type="ECO:0000313" key="2">
    <source>
        <dbReference type="Proteomes" id="UP001280121"/>
    </source>
</evidence>
<name>A0AAD9TQE2_9ROSI</name>
<organism evidence="1 2">
    <name type="scientific">Dipteronia dyeriana</name>
    <dbReference type="NCBI Taxonomy" id="168575"/>
    <lineage>
        <taxon>Eukaryota</taxon>
        <taxon>Viridiplantae</taxon>
        <taxon>Streptophyta</taxon>
        <taxon>Embryophyta</taxon>
        <taxon>Tracheophyta</taxon>
        <taxon>Spermatophyta</taxon>
        <taxon>Magnoliopsida</taxon>
        <taxon>eudicotyledons</taxon>
        <taxon>Gunneridae</taxon>
        <taxon>Pentapetalae</taxon>
        <taxon>rosids</taxon>
        <taxon>malvids</taxon>
        <taxon>Sapindales</taxon>
        <taxon>Sapindaceae</taxon>
        <taxon>Hippocastanoideae</taxon>
        <taxon>Acereae</taxon>
        <taxon>Dipteronia</taxon>
    </lineage>
</organism>
<reference evidence="1" key="1">
    <citation type="journal article" date="2023" name="Plant J.">
        <title>Genome sequences and population genomics provide insights into the demographic history, inbreeding, and mutation load of two 'living fossil' tree species of Dipteronia.</title>
        <authorList>
            <person name="Feng Y."/>
            <person name="Comes H.P."/>
            <person name="Chen J."/>
            <person name="Zhu S."/>
            <person name="Lu R."/>
            <person name="Zhang X."/>
            <person name="Li P."/>
            <person name="Qiu J."/>
            <person name="Olsen K.M."/>
            <person name="Qiu Y."/>
        </authorList>
    </citation>
    <scope>NUCLEOTIDE SEQUENCE</scope>
    <source>
        <strain evidence="1">KIB01</strain>
    </source>
</reference>
<gene>
    <name evidence="1" type="ORF">Ddye_028021</name>
</gene>
<dbReference type="AlphaFoldDB" id="A0AAD9TQE2"/>
<proteinExistence type="predicted"/>
<dbReference type="PANTHER" id="PTHR31973">
    <property type="entry name" value="POLYPROTEIN, PUTATIVE-RELATED"/>
    <property type="match status" value="1"/>
</dbReference>
<accession>A0AAD9TQE2</accession>
<dbReference type="PANTHER" id="PTHR31973:SF195">
    <property type="entry name" value="MUDR FAMILY TRANSPOSASE"/>
    <property type="match status" value="1"/>
</dbReference>
<sequence length="142" mass="16278">MCQNDIFADMKTMYDIQILYSKAHRALQYALSLTYGTYEETLKLLSSFGYMLEQQNPGTINDLQCNEDGRFLYFFMSLSASLIGFKRCMRPVIALDGTHLKGRFGVQCLLQLHKIGTNRCIQLLLGTVTQKTTFYESGFWIA</sequence>
<evidence type="ECO:0000313" key="1">
    <source>
        <dbReference type="EMBL" id="KAK2640226.1"/>
    </source>
</evidence>
<protein>
    <submittedName>
        <fullName evidence="1">Uncharacterized protein</fullName>
    </submittedName>
</protein>
<dbReference type="EMBL" id="JANJYI010000008">
    <property type="protein sequence ID" value="KAK2640226.1"/>
    <property type="molecule type" value="Genomic_DNA"/>
</dbReference>